<dbReference type="eggNOG" id="COG1192">
    <property type="taxonomic scope" value="Bacteria"/>
</dbReference>
<dbReference type="RefSeq" id="WP_037334357.1">
    <property type="nucleotide sequence ID" value="NZ_APNK01000003.1"/>
</dbReference>
<reference evidence="2 3" key="1">
    <citation type="submission" date="2013-03" db="EMBL/GenBank/DDBJ databases">
        <title>Salinisphaera hydrothermalis C41B8 Genome Sequencing.</title>
        <authorList>
            <person name="Li C."/>
            <person name="Lai Q."/>
            <person name="Shao Z."/>
        </authorList>
    </citation>
    <scope>NUCLEOTIDE SEQUENCE [LARGE SCALE GENOMIC DNA]</scope>
    <source>
        <strain evidence="2 3">C41B8</strain>
    </source>
</reference>
<dbReference type="PATRIC" id="fig|1304275.5.peg.820"/>
<keyword evidence="3" id="KW-1185">Reference proteome</keyword>
<feature type="domain" description="AAA" evidence="1">
    <location>
        <begin position="1"/>
        <end position="165"/>
    </location>
</feature>
<protein>
    <submittedName>
        <fullName evidence="2">ParA family protein</fullName>
    </submittedName>
</protein>
<dbReference type="PANTHER" id="PTHR13696">
    <property type="entry name" value="P-LOOP CONTAINING NUCLEOSIDE TRIPHOSPHATE HYDROLASE"/>
    <property type="match status" value="1"/>
</dbReference>
<evidence type="ECO:0000313" key="2">
    <source>
        <dbReference type="EMBL" id="KEZ78753.1"/>
    </source>
</evidence>
<dbReference type="Gene3D" id="3.40.50.300">
    <property type="entry name" value="P-loop containing nucleotide triphosphate hydrolases"/>
    <property type="match status" value="1"/>
</dbReference>
<gene>
    <name evidence="2" type="ORF">C41B8_04021</name>
</gene>
<dbReference type="CDD" id="cd02042">
    <property type="entry name" value="ParAB_family"/>
    <property type="match status" value="1"/>
</dbReference>
<dbReference type="OrthoDB" id="9799330at2"/>
<dbReference type="PIRSF" id="PIRSF009320">
    <property type="entry name" value="Nuc_binding_HP_1000"/>
    <property type="match status" value="1"/>
</dbReference>
<dbReference type="Proteomes" id="UP000028302">
    <property type="component" value="Unassembled WGS sequence"/>
</dbReference>
<dbReference type="InterPro" id="IPR025669">
    <property type="entry name" value="AAA_dom"/>
</dbReference>
<dbReference type="InterPro" id="IPR027417">
    <property type="entry name" value="P-loop_NTPase"/>
</dbReference>
<evidence type="ECO:0000313" key="3">
    <source>
        <dbReference type="Proteomes" id="UP000028302"/>
    </source>
</evidence>
<dbReference type="SUPFAM" id="SSF52540">
    <property type="entry name" value="P-loop containing nucleoside triphosphate hydrolases"/>
    <property type="match status" value="1"/>
</dbReference>
<comment type="caution">
    <text evidence="2">The sequence shown here is derived from an EMBL/GenBank/DDBJ whole genome shotgun (WGS) entry which is preliminary data.</text>
</comment>
<dbReference type="InterPro" id="IPR050678">
    <property type="entry name" value="DNA_Partitioning_ATPase"/>
</dbReference>
<dbReference type="EMBL" id="APNK01000003">
    <property type="protein sequence ID" value="KEZ78753.1"/>
    <property type="molecule type" value="Genomic_DNA"/>
</dbReference>
<dbReference type="AlphaFoldDB" id="A0A084IPW9"/>
<organism evidence="2 3">
    <name type="scientific">Salinisphaera hydrothermalis (strain C41B8)</name>
    <dbReference type="NCBI Taxonomy" id="1304275"/>
    <lineage>
        <taxon>Bacteria</taxon>
        <taxon>Pseudomonadati</taxon>
        <taxon>Pseudomonadota</taxon>
        <taxon>Gammaproteobacteria</taxon>
        <taxon>Salinisphaerales</taxon>
        <taxon>Salinisphaeraceae</taxon>
        <taxon>Salinisphaera</taxon>
    </lineage>
</organism>
<accession>A0A084IPW9</accession>
<dbReference type="STRING" id="1304275.C41B8_04021"/>
<sequence>MKTWALYSLKGGVGKTAAAVNLAYEAAAAGRHVLLWDLDPQGAASWYFGIDEPAGISAKKIVTGTVPLGRYVRPTAYERLSVLPGDRGYRQWDAEIHAAKSPRKVLERLIEPFSETYSLLILDCPPGIGALATAILRAADRVLVPVVPTPLSLRALDEVMEHIAEKKVGKTRVRPFFSMADRRRTLHRQLIAEPPESMARAPEVFVDYSSHVEQMGAHRAPIREFAPRSRAATQFAELYRALD</sequence>
<dbReference type="PANTHER" id="PTHR13696:SF52">
    <property type="entry name" value="PARA FAMILY PROTEIN CT_582"/>
    <property type="match status" value="1"/>
</dbReference>
<evidence type="ECO:0000259" key="1">
    <source>
        <dbReference type="Pfam" id="PF13614"/>
    </source>
</evidence>
<dbReference type="Pfam" id="PF13614">
    <property type="entry name" value="AAA_31"/>
    <property type="match status" value="1"/>
</dbReference>
<proteinExistence type="predicted"/>
<name>A0A084IPW9_SALHC</name>